<evidence type="ECO:0000313" key="2">
    <source>
        <dbReference type="EMBL" id="WBW63210.1"/>
    </source>
</evidence>
<dbReference type="AlphaFoldDB" id="A0AAJ5QZC2"/>
<dbReference type="GO" id="GO:1990281">
    <property type="term" value="C:efflux pump complex"/>
    <property type="evidence" value="ECO:0007669"/>
    <property type="project" value="TreeGrafter"/>
</dbReference>
<protein>
    <recommendedName>
        <fullName evidence="1">Multidrug resistance protein MdtA-like alpha-helical hairpin domain-containing protein</fullName>
    </recommendedName>
</protein>
<evidence type="ECO:0000259" key="1">
    <source>
        <dbReference type="Pfam" id="PF25876"/>
    </source>
</evidence>
<name>A0AAJ5QZC2_9ENTR</name>
<accession>A0AAJ5QZC2</accession>
<feature type="domain" description="Multidrug resistance protein MdtA-like alpha-helical hairpin" evidence="1">
    <location>
        <begin position="14"/>
        <end position="82"/>
    </location>
</feature>
<dbReference type="InterPro" id="IPR058624">
    <property type="entry name" value="MdtA-like_HH"/>
</dbReference>
<dbReference type="EMBL" id="CP112887">
    <property type="protein sequence ID" value="WBW63210.1"/>
    <property type="molecule type" value="Genomic_DNA"/>
</dbReference>
<dbReference type="Gene3D" id="1.10.287.470">
    <property type="entry name" value="Helix hairpin bin"/>
    <property type="match status" value="1"/>
</dbReference>
<reference evidence="2 3" key="1">
    <citation type="journal article" date="2023" name="Microbiol. Resour. Announc.">
        <title>Complete Genome Sequence of the First Colistin-Resistant Raoultella electrica Strain.</title>
        <authorList>
            <person name="Aldeia C."/>
            <person name="Campos-Madueno E.I."/>
            <person name="Sendi P."/>
            <person name="Endimiani A."/>
        </authorList>
    </citation>
    <scope>NUCLEOTIDE SEQUENCE [LARGE SCALE GENOMIC DNA]</scope>
    <source>
        <strain evidence="2 3">S2-IND-01-C</strain>
    </source>
</reference>
<dbReference type="GO" id="GO:0015562">
    <property type="term" value="F:efflux transmembrane transporter activity"/>
    <property type="evidence" value="ECO:0007669"/>
    <property type="project" value="TreeGrafter"/>
</dbReference>
<dbReference type="SUPFAM" id="SSF111369">
    <property type="entry name" value="HlyD-like secretion proteins"/>
    <property type="match status" value="1"/>
</dbReference>
<keyword evidence="3" id="KW-1185">Reference proteome</keyword>
<organism evidence="2 3">
    <name type="scientific">Klebsiella electrica</name>
    <dbReference type="NCBI Taxonomy" id="1259973"/>
    <lineage>
        <taxon>Bacteria</taxon>
        <taxon>Pseudomonadati</taxon>
        <taxon>Pseudomonadota</taxon>
        <taxon>Gammaproteobacteria</taxon>
        <taxon>Enterobacterales</taxon>
        <taxon>Enterobacteriaceae</taxon>
        <taxon>Klebsiella/Raoultella group</taxon>
        <taxon>Klebsiella</taxon>
    </lineage>
</organism>
<proteinExistence type="predicted"/>
<dbReference type="RefSeq" id="WP_131047866.1">
    <property type="nucleotide sequence ID" value="NZ_CP112887.1"/>
</dbReference>
<sequence>MARLKNTTELNTCDAAQADLAAARAVLTQAQTNERRLAVLAKERAVSYMDYEDVERQMKTAREQVRAAGVPLGSAEAQLGYTVLRATADSVVVAKHAEVGEVVAAGSPVITLAQHGGLDAYFDAPARLP</sequence>
<gene>
    <name evidence="2" type="ORF">OR613_10070</name>
</gene>
<dbReference type="Proteomes" id="UP001210130">
    <property type="component" value="Chromosome"/>
</dbReference>
<dbReference type="Pfam" id="PF25876">
    <property type="entry name" value="HH_MFP_RND"/>
    <property type="match status" value="1"/>
</dbReference>
<evidence type="ECO:0000313" key="3">
    <source>
        <dbReference type="Proteomes" id="UP001210130"/>
    </source>
</evidence>
<dbReference type="Gene3D" id="2.40.50.100">
    <property type="match status" value="1"/>
</dbReference>
<dbReference type="PANTHER" id="PTHR30469:SF38">
    <property type="entry name" value="HLYD FAMILY SECRETION PROTEIN"/>
    <property type="match status" value="1"/>
</dbReference>
<dbReference type="PANTHER" id="PTHR30469">
    <property type="entry name" value="MULTIDRUG RESISTANCE PROTEIN MDTA"/>
    <property type="match status" value="1"/>
</dbReference>